<evidence type="ECO:0000313" key="2">
    <source>
        <dbReference type="Proteomes" id="UP000242146"/>
    </source>
</evidence>
<name>A0A1X2GW99_9FUNG</name>
<gene>
    <name evidence="1" type="ORF">DM01DRAFT_1403963</name>
</gene>
<dbReference type="Pfam" id="PF13430">
    <property type="entry name" value="DUF4112"/>
    <property type="match status" value="1"/>
</dbReference>
<accession>A0A1X2GW99</accession>
<comment type="caution">
    <text evidence="1">The sequence shown here is derived from an EMBL/GenBank/DDBJ whole genome shotgun (WGS) entry which is preliminary data.</text>
</comment>
<keyword evidence="2" id="KW-1185">Reference proteome</keyword>
<dbReference type="STRING" id="101127.A0A1X2GW99"/>
<dbReference type="PANTHER" id="PTHR35519:SF2">
    <property type="entry name" value="PH DOMAIN PROTEIN"/>
    <property type="match status" value="1"/>
</dbReference>
<dbReference type="EMBL" id="MCGT01000002">
    <property type="protein sequence ID" value="ORX62289.1"/>
    <property type="molecule type" value="Genomic_DNA"/>
</dbReference>
<dbReference type="InterPro" id="IPR025187">
    <property type="entry name" value="DUF4112"/>
</dbReference>
<dbReference type="PANTHER" id="PTHR35519">
    <property type="entry name" value="MEMBRANE PROTEINS"/>
    <property type="match status" value="1"/>
</dbReference>
<sequence length="104" mass="12316">MLTTRYQKLPVASPNLPPRDQFILDKYTRRMKTWDELFKVCCCWIGYDVLLEFIPVVGKIITLAFSLKMYRLACQADLPRHIREQMMYHITVDFMASSWPLSIP</sequence>
<evidence type="ECO:0000313" key="1">
    <source>
        <dbReference type="EMBL" id="ORX62289.1"/>
    </source>
</evidence>
<reference evidence="1 2" key="1">
    <citation type="submission" date="2016-07" db="EMBL/GenBank/DDBJ databases">
        <title>Pervasive Adenine N6-methylation of Active Genes in Fungi.</title>
        <authorList>
            <consortium name="DOE Joint Genome Institute"/>
            <person name="Mondo S.J."/>
            <person name="Dannebaum R.O."/>
            <person name="Kuo R.C."/>
            <person name="Labutti K."/>
            <person name="Haridas S."/>
            <person name="Kuo A."/>
            <person name="Salamov A."/>
            <person name="Ahrendt S.R."/>
            <person name="Lipzen A."/>
            <person name="Sullivan W."/>
            <person name="Andreopoulos W.B."/>
            <person name="Clum A."/>
            <person name="Lindquist E."/>
            <person name="Daum C."/>
            <person name="Ramamoorthy G.K."/>
            <person name="Gryganskyi A."/>
            <person name="Culley D."/>
            <person name="Magnuson J.K."/>
            <person name="James T.Y."/>
            <person name="O'Malley M.A."/>
            <person name="Stajich J.E."/>
            <person name="Spatafora J.W."/>
            <person name="Visel A."/>
            <person name="Grigoriev I.V."/>
        </authorList>
    </citation>
    <scope>NUCLEOTIDE SEQUENCE [LARGE SCALE GENOMIC DNA]</scope>
    <source>
        <strain evidence="1 2">NRRL 3301</strain>
    </source>
</reference>
<proteinExistence type="predicted"/>
<dbReference type="Proteomes" id="UP000242146">
    <property type="component" value="Unassembled WGS sequence"/>
</dbReference>
<protein>
    <submittedName>
        <fullName evidence="1">Uncharacterized protein</fullName>
    </submittedName>
</protein>
<dbReference type="OrthoDB" id="2103474at2759"/>
<organism evidence="1 2">
    <name type="scientific">Hesseltinella vesiculosa</name>
    <dbReference type="NCBI Taxonomy" id="101127"/>
    <lineage>
        <taxon>Eukaryota</taxon>
        <taxon>Fungi</taxon>
        <taxon>Fungi incertae sedis</taxon>
        <taxon>Mucoromycota</taxon>
        <taxon>Mucoromycotina</taxon>
        <taxon>Mucoromycetes</taxon>
        <taxon>Mucorales</taxon>
        <taxon>Cunninghamellaceae</taxon>
        <taxon>Hesseltinella</taxon>
    </lineage>
</organism>
<dbReference type="AlphaFoldDB" id="A0A1X2GW99"/>